<proteinExistence type="predicted"/>
<organism evidence="1 2">
    <name type="scientific">Sunxiuqinia dokdonensis</name>
    <dbReference type="NCBI Taxonomy" id="1409788"/>
    <lineage>
        <taxon>Bacteria</taxon>
        <taxon>Pseudomonadati</taxon>
        <taxon>Bacteroidota</taxon>
        <taxon>Bacteroidia</taxon>
        <taxon>Marinilabiliales</taxon>
        <taxon>Prolixibacteraceae</taxon>
        <taxon>Sunxiuqinia</taxon>
    </lineage>
</organism>
<evidence type="ECO:0000313" key="1">
    <source>
        <dbReference type="EMBL" id="KOH44252.1"/>
    </source>
</evidence>
<dbReference type="EMBL" id="LGIA01000167">
    <property type="protein sequence ID" value="KOH44252.1"/>
    <property type="molecule type" value="Genomic_DNA"/>
</dbReference>
<protein>
    <submittedName>
        <fullName evidence="1">Uncharacterized protein</fullName>
    </submittedName>
</protein>
<comment type="caution">
    <text evidence="1">The sequence shown here is derived from an EMBL/GenBank/DDBJ whole genome shotgun (WGS) entry which is preliminary data.</text>
</comment>
<dbReference type="STRING" id="1409788.NC99_29230"/>
<accession>A0A0L8V7U3</accession>
<reference evidence="2" key="1">
    <citation type="submission" date="2015-07" db="EMBL/GenBank/DDBJ databases">
        <title>Genome sequencing of Sunxiuqinia dokdonensis strain SK.</title>
        <authorList>
            <person name="Ahn S."/>
            <person name="Kim B.-C."/>
        </authorList>
    </citation>
    <scope>NUCLEOTIDE SEQUENCE [LARGE SCALE GENOMIC DNA]</scope>
    <source>
        <strain evidence="2">SK</strain>
    </source>
</reference>
<dbReference type="Proteomes" id="UP000036958">
    <property type="component" value="Unassembled WGS sequence"/>
</dbReference>
<evidence type="ECO:0000313" key="2">
    <source>
        <dbReference type="Proteomes" id="UP000036958"/>
    </source>
</evidence>
<gene>
    <name evidence="1" type="ORF">NC99_29230</name>
</gene>
<keyword evidence="2" id="KW-1185">Reference proteome</keyword>
<sequence length="38" mass="4395">MQRIKNRPVTLMCFTTQNSLNLKKQLSVVLPTSTYQLV</sequence>
<dbReference type="AlphaFoldDB" id="A0A0L8V7U3"/>
<name>A0A0L8V7U3_9BACT</name>